<dbReference type="SUPFAM" id="SSF57938">
    <property type="entry name" value="DnaJ/Hsp40 cysteine-rich domain"/>
    <property type="match status" value="1"/>
</dbReference>
<feature type="region of interest" description="Disordered" evidence="1">
    <location>
        <begin position="164"/>
        <end position="191"/>
    </location>
</feature>
<dbReference type="OrthoDB" id="189812at2759"/>
<dbReference type="InterPro" id="IPR036410">
    <property type="entry name" value="HSP_DnaJ_Cys-rich_dom_sf"/>
</dbReference>
<evidence type="ECO:0000313" key="2">
    <source>
        <dbReference type="EMBL" id="GMI46437.1"/>
    </source>
</evidence>
<dbReference type="Proteomes" id="UP001165065">
    <property type="component" value="Unassembled WGS sequence"/>
</dbReference>
<protein>
    <submittedName>
        <fullName evidence="2">Uncharacterized protein</fullName>
    </submittedName>
</protein>
<name>A0A9W7LE94_9STRA</name>
<accession>A0A9W7LE94</accession>
<sequence>MSGFSQPMPSSISDDVREAGASIGIDVDKLRKKYLTTKLTANLAAGGSEDQLKVKQQLEDAARMRALEANADVDSTVTSDQADEKKEGIKKRLDRLVVCSRCNGQGIVKEHYNYQVKDKNCDECEAEGILYKDPETGKLLKHSEAPPVDPSAYSIDKDQLEMKARELAETTGLSSSDGMKEADLDIPPALM</sequence>
<evidence type="ECO:0000256" key="1">
    <source>
        <dbReference type="SAM" id="MobiDB-lite"/>
    </source>
</evidence>
<comment type="caution">
    <text evidence="2">The sequence shown here is derived from an EMBL/GenBank/DDBJ whole genome shotgun (WGS) entry which is preliminary data.</text>
</comment>
<dbReference type="EMBL" id="BRYA01000298">
    <property type="protein sequence ID" value="GMI46437.1"/>
    <property type="molecule type" value="Genomic_DNA"/>
</dbReference>
<proteinExistence type="predicted"/>
<evidence type="ECO:0000313" key="3">
    <source>
        <dbReference type="Proteomes" id="UP001165065"/>
    </source>
</evidence>
<keyword evidence="3" id="KW-1185">Reference proteome</keyword>
<reference evidence="3" key="1">
    <citation type="journal article" date="2023" name="Commun. Biol.">
        <title>Genome analysis of Parmales, the sister group of diatoms, reveals the evolutionary specialization of diatoms from phago-mixotrophs to photoautotrophs.</title>
        <authorList>
            <person name="Ban H."/>
            <person name="Sato S."/>
            <person name="Yoshikawa S."/>
            <person name="Yamada K."/>
            <person name="Nakamura Y."/>
            <person name="Ichinomiya M."/>
            <person name="Sato N."/>
            <person name="Blanc-Mathieu R."/>
            <person name="Endo H."/>
            <person name="Kuwata A."/>
            <person name="Ogata H."/>
        </authorList>
    </citation>
    <scope>NUCLEOTIDE SEQUENCE [LARGE SCALE GENOMIC DNA]</scope>
</reference>
<organism evidence="2 3">
    <name type="scientific">Triparma columacea</name>
    <dbReference type="NCBI Taxonomy" id="722753"/>
    <lineage>
        <taxon>Eukaryota</taxon>
        <taxon>Sar</taxon>
        <taxon>Stramenopiles</taxon>
        <taxon>Ochrophyta</taxon>
        <taxon>Bolidophyceae</taxon>
        <taxon>Parmales</taxon>
        <taxon>Triparmaceae</taxon>
        <taxon>Triparma</taxon>
    </lineage>
</organism>
<dbReference type="AlphaFoldDB" id="A0A9W7LE94"/>
<gene>
    <name evidence="2" type="ORF">TrCOL_g913</name>
</gene>